<dbReference type="Proteomes" id="UP000808337">
    <property type="component" value="Unassembled WGS sequence"/>
</dbReference>
<dbReference type="AlphaFoldDB" id="A0A9D7XUD1"/>
<protein>
    <recommendedName>
        <fullName evidence="3">Cadherin domain-containing protein</fullName>
    </recommendedName>
</protein>
<organism evidence="1 2">
    <name type="scientific">Candidatus Opimibacter skivensis</name>
    <dbReference type="NCBI Taxonomy" id="2982028"/>
    <lineage>
        <taxon>Bacteria</taxon>
        <taxon>Pseudomonadati</taxon>
        <taxon>Bacteroidota</taxon>
        <taxon>Saprospiria</taxon>
        <taxon>Saprospirales</taxon>
        <taxon>Saprospiraceae</taxon>
        <taxon>Candidatus Opimibacter</taxon>
    </lineage>
</organism>
<comment type="caution">
    <text evidence="1">The sequence shown here is derived from an EMBL/GenBank/DDBJ whole genome shotgun (WGS) entry which is preliminary data.</text>
</comment>
<gene>
    <name evidence="1" type="ORF">IPP15_20300</name>
</gene>
<sequence length="335" mass="35228">MKHTIIFFLSFICIGIANSQATYKIISSVRSLQNDPPTGMDKTITILEDIGYVFAVADWGFNDPLDEPQNAFLAVKITTLPASGSIKLSGVNVSAGQFIPVTSLMSGSLTFIPLLNDNGSPYTTFTFQVQDDGGVSNGGIDLDPTPNTITFNVTPVNDAPTFLIGADQSVCKNSAAQSFPGWCTMISDGDPEVTQVVTFVVTNDNNSLFAVQPQVSSTGTLTYTPAANISGLAHVSVKLTDNGGVANGGINESAIQIATITLKPDFSWAGKISTDWFTVGNWCTAVPTATSLAIIYPAQFQPVITGANAICGHLTIMPSSTLNITAPQMLTVTGQ</sequence>
<accession>A0A9D7XUD1</accession>
<evidence type="ECO:0000313" key="1">
    <source>
        <dbReference type="EMBL" id="MBK9984673.1"/>
    </source>
</evidence>
<dbReference type="EMBL" id="JADKGY010000030">
    <property type="protein sequence ID" value="MBK9984673.1"/>
    <property type="molecule type" value="Genomic_DNA"/>
</dbReference>
<name>A0A9D7XUD1_9BACT</name>
<proteinExistence type="predicted"/>
<evidence type="ECO:0000313" key="2">
    <source>
        <dbReference type="Proteomes" id="UP000808337"/>
    </source>
</evidence>
<evidence type="ECO:0008006" key="3">
    <source>
        <dbReference type="Google" id="ProtNLM"/>
    </source>
</evidence>
<reference evidence="1 2" key="1">
    <citation type="submission" date="2020-10" db="EMBL/GenBank/DDBJ databases">
        <title>Connecting structure to function with the recovery of over 1000 high-quality activated sludge metagenome-assembled genomes encoding full-length rRNA genes using long-read sequencing.</title>
        <authorList>
            <person name="Singleton C.M."/>
            <person name="Petriglieri F."/>
            <person name="Kristensen J.M."/>
            <person name="Kirkegaard R.H."/>
            <person name="Michaelsen T.Y."/>
            <person name="Andersen M.H."/>
            <person name="Karst S.M."/>
            <person name="Dueholm M.S."/>
            <person name="Nielsen P.H."/>
            <person name="Albertsen M."/>
        </authorList>
    </citation>
    <scope>NUCLEOTIDE SEQUENCE [LARGE SCALE GENOMIC DNA]</scope>
    <source>
        <strain evidence="1">Ribe_18-Q3-R11-54_MAXAC.273</strain>
    </source>
</reference>